<organism evidence="3">
    <name type="scientific">Salvia splendens</name>
    <name type="common">Scarlet sage</name>
    <dbReference type="NCBI Taxonomy" id="180675"/>
    <lineage>
        <taxon>Eukaryota</taxon>
        <taxon>Viridiplantae</taxon>
        <taxon>Streptophyta</taxon>
        <taxon>Embryophyta</taxon>
        <taxon>Tracheophyta</taxon>
        <taxon>Spermatophyta</taxon>
        <taxon>Magnoliopsida</taxon>
        <taxon>eudicotyledons</taxon>
        <taxon>Gunneridae</taxon>
        <taxon>Pentapetalae</taxon>
        <taxon>asterids</taxon>
        <taxon>lamiids</taxon>
        <taxon>Lamiales</taxon>
        <taxon>Lamiaceae</taxon>
        <taxon>Nepetoideae</taxon>
        <taxon>Mentheae</taxon>
        <taxon>Salviinae</taxon>
        <taxon>Salvia</taxon>
        <taxon>Salvia subgen. Calosphace</taxon>
        <taxon>core Calosphace</taxon>
    </lineage>
</organism>
<name>A0A8X8ZR32_SALSN</name>
<comment type="caution">
    <text evidence="3">The sequence shown here is derived from an EMBL/GenBank/DDBJ whole genome shotgun (WGS) entry which is preliminary data.</text>
</comment>
<comment type="similarity">
    <text evidence="1">Belongs to the peptidase C14B family.</text>
</comment>
<dbReference type="PANTHER" id="PTHR48104:SF2">
    <property type="entry name" value="METACASPASE-1-LIKE ISOFORM X1"/>
    <property type="match status" value="1"/>
</dbReference>
<reference evidence="3" key="2">
    <citation type="submission" date="2020-08" db="EMBL/GenBank/DDBJ databases">
        <title>Plant Genome Project.</title>
        <authorList>
            <person name="Zhang R.-G."/>
        </authorList>
    </citation>
    <scope>NUCLEOTIDE SEQUENCE</scope>
    <source>
        <strain evidence="3">Huo1</strain>
        <tissue evidence="3">Leaf</tissue>
    </source>
</reference>
<dbReference type="Proteomes" id="UP000298416">
    <property type="component" value="Unassembled WGS sequence"/>
</dbReference>
<dbReference type="SUPFAM" id="SSF52129">
    <property type="entry name" value="Caspase-like"/>
    <property type="match status" value="1"/>
</dbReference>
<dbReference type="GO" id="GO:0006508">
    <property type="term" value="P:proteolysis"/>
    <property type="evidence" value="ECO:0007669"/>
    <property type="project" value="InterPro"/>
</dbReference>
<dbReference type="InterPro" id="IPR011600">
    <property type="entry name" value="Pept_C14_caspase"/>
</dbReference>
<evidence type="ECO:0000313" key="4">
    <source>
        <dbReference type="Proteomes" id="UP000298416"/>
    </source>
</evidence>
<proteinExistence type="inferred from homology"/>
<dbReference type="EMBL" id="PNBA02000008">
    <property type="protein sequence ID" value="KAG6414917.1"/>
    <property type="molecule type" value="Genomic_DNA"/>
</dbReference>
<feature type="domain" description="Peptidase C14 caspase" evidence="2">
    <location>
        <begin position="69"/>
        <end position="317"/>
    </location>
</feature>
<evidence type="ECO:0000313" key="3">
    <source>
        <dbReference type="EMBL" id="KAG6414917.1"/>
    </source>
</evidence>
<evidence type="ECO:0000256" key="1">
    <source>
        <dbReference type="ARBA" id="ARBA00009005"/>
    </source>
</evidence>
<dbReference type="AlphaFoldDB" id="A0A8X8ZR32"/>
<dbReference type="GO" id="GO:0005737">
    <property type="term" value="C:cytoplasm"/>
    <property type="evidence" value="ECO:0007669"/>
    <property type="project" value="TreeGrafter"/>
</dbReference>
<dbReference type="Gene3D" id="3.40.50.12660">
    <property type="match status" value="1"/>
</dbReference>
<reference evidence="3" key="1">
    <citation type="submission" date="2018-01" db="EMBL/GenBank/DDBJ databases">
        <authorList>
            <person name="Mao J.F."/>
        </authorList>
    </citation>
    <scope>NUCLEOTIDE SEQUENCE</scope>
    <source>
        <strain evidence="3">Huo1</strain>
        <tissue evidence="3">Leaf</tissue>
    </source>
</reference>
<keyword evidence="4" id="KW-1185">Reference proteome</keyword>
<sequence length="355" mass="40190">MSLLSHIKQYKSNLLLNMIYSCIEHNNVQTNIMVESKGFCFTRRQKNSGSGGHTLSPAPITLRQAARGKRALLCCISYKKKKFELKGTIHDMKNMRDLLIHQFHFPPQSILILAEKEAYLEPTRKNIEDSFRWLMRGIEEGDSLVFYFSGHGLRQRGIHGDEIDGFDETICPLDFETNGMIFDNYINETLVNPLIKGVTLHAVVDSCHSGTVLDLPLVYNLNANKWDDNSPEEGRNAFKGTSGGKAICFSACEDYQQAADTAVCILFLMIAFSTDKNRTGAMTYTFIKAVKAAVTNKRKISYREILLQMHESLKKEDHGGGCARARLRRVFTRKILQDPLLSSSEEFDANTEFKL</sequence>
<dbReference type="GO" id="GO:0004197">
    <property type="term" value="F:cysteine-type endopeptidase activity"/>
    <property type="evidence" value="ECO:0007669"/>
    <property type="project" value="InterPro"/>
</dbReference>
<gene>
    <name evidence="3" type="ORF">SASPL_122294</name>
</gene>
<dbReference type="InterPro" id="IPR029030">
    <property type="entry name" value="Caspase-like_dom_sf"/>
</dbReference>
<dbReference type="InterPro" id="IPR050452">
    <property type="entry name" value="Metacaspase"/>
</dbReference>
<protein>
    <recommendedName>
        <fullName evidence="2">Peptidase C14 caspase domain-containing protein</fullName>
    </recommendedName>
</protein>
<accession>A0A8X8ZR32</accession>
<dbReference type="Pfam" id="PF00656">
    <property type="entry name" value="Peptidase_C14"/>
    <property type="match status" value="1"/>
</dbReference>
<dbReference type="PANTHER" id="PTHR48104">
    <property type="entry name" value="METACASPASE-4"/>
    <property type="match status" value="1"/>
</dbReference>
<evidence type="ECO:0000259" key="2">
    <source>
        <dbReference type="Pfam" id="PF00656"/>
    </source>
</evidence>